<dbReference type="AlphaFoldDB" id="H6V5V1"/>
<feature type="non-terminal residue" evidence="1">
    <location>
        <position position="1"/>
    </location>
</feature>
<gene>
    <name evidence="1" type="primary">msg</name>
</gene>
<accession>H6V5V1</accession>
<sequence length="122" mass="13907">RAVKRQAQVTQGVQSVYDDEDYLLALITGKDYKDDNECKNKLEKYCKELNEAKIDLKKIHVKQGSLCENGKAKDKCTVLKTKIEAKCNTFKNKLKTVAEKDISALTDKDCKENEQQCLFLEG</sequence>
<proteinExistence type="predicted"/>
<feature type="non-terminal residue" evidence="1">
    <location>
        <position position="122"/>
    </location>
</feature>
<protein>
    <submittedName>
        <fullName evidence="1">Major surface glycoprotein</fullName>
    </submittedName>
</protein>
<dbReference type="EMBL" id="JN792942">
    <property type="protein sequence ID" value="AEZ01840.1"/>
    <property type="molecule type" value="Genomic_DNA"/>
</dbReference>
<name>H6V5V1_PNEJI</name>
<evidence type="ECO:0000313" key="1">
    <source>
        <dbReference type="EMBL" id="AEZ01840.1"/>
    </source>
</evidence>
<reference evidence="1" key="1">
    <citation type="submission" date="2011-09" db="EMBL/GenBank/DDBJ databases">
        <title>Variation of the expressed major surface glycoprotein in Pneumocystis jirovecii.</title>
        <authorList>
            <person name="Beser J."/>
            <person name="Joannin N."/>
            <person name="Botero-Kleiven S."/>
            <person name="Lindh J."/>
            <person name="Hagblom P."/>
        </authorList>
    </citation>
    <scope>NUCLEOTIDE SEQUENCE</scope>
    <source>
        <strain evidence="1">T6</strain>
        <tissue evidence="1">Bronchoalveolar lavage</tissue>
    </source>
</reference>
<organism evidence="1">
    <name type="scientific">Pneumocystis jirovecii</name>
    <name type="common">Human pneumocystis pneumonia agent</name>
    <dbReference type="NCBI Taxonomy" id="42068"/>
    <lineage>
        <taxon>Eukaryota</taxon>
        <taxon>Fungi</taxon>
        <taxon>Dikarya</taxon>
        <taxon>Ascomycota</taxon>
        <taxon>Taphrinomycotina</taxon>
        <taxon>Pneumocystomycetes</taxon>
        <taxon>Pneumocystaceae</taxon>
        <taxon>Pneumocystis</taxon>
    </lineage>
</organism>